<reference evidence="1" key="1">
    <citation type="journal article" date="2014" name="Front. Microbiol.">
        <title>High frequency of phylogenetically diverse reductive dehalogenase-homologous genes in deep subseafloor sedimentary metagenomes.</title>
        <authorList>
            <person name="Kawai M."/>
            <person name="Futagami T."/>
            <person name="Toyoda A."/>
            <person name="Takaki Y."/>
            <person name="Nishi S."/>
            <person name="Hori S."/>
            <person name="Arai W."/>
            <person name="Tsubouchi T."/>
            <person name="Morono Y."/>
            <person name="Uchiyama I."/>
            <person name="Ito T."/>
            <person name="Fujiyama A."/>
            <person name="Inagaki F."/>
            <person name="Takami H."/>
        </authorList>
    </citation>
    <scope>NUCLEOTIDE SEQUENCE</scope>
    <source>
        <strain evidence="1">Expedition CK06-06</strain>
    </source>
</reference>
<comment type="caution">
    <text evidence="1">The sequence shown here is derived from an EMBL/GenBank/DDBJ whole genome shotgun (WGS) entry which is preliminary data.</text>
</comment>
<gene>
    <name evidence="1" type="ORF">S01H4_35529</name>
</gene>
<sequence length="236" mass="25911">WGGSEDDGTHGIDICIDSYNDIIIGGCTRSLIIGQAEGFISKYDSSGNNLWNTTWGGPGIDGIRAIGVDKANNIFISGYTDSFGTGTQNVFLAKCDSQGSPIWNKTWAGIGGAISRDLVLGLYGNIYLTGKTYDGTQEFMFLLKYDKEGNLICDKTWGSSGLNMNEGWGITKDLVNNIYISGCIEHYVGYRVVLIKYSMNKPESNKIHSYDIFLLISVISTIITAKIIKNIKKIRK</sequence>
<name>X1BDY6_9ZZZZ</name>
<feature type="non-terminal residue" evidence="1">
    <location>
        <position position="1"/>
    </location>
</feature>
<dbReference type="PANTHER" id="PTHR42754:SF1">
    <property type="entry name" value="LIPOPROTEIN"/>
    <property type="match status" value="1"/>
</dbReference>
<organism evidence="1">
    <name type="scientific">marine sediment metagenome</name>
    <dbReference type="NCBI Taxonomy" id="412755"/>
    <lineage>
        <taxon>unclassified sequences</taxon>
        <taxon>metagenomes</taxon>
        <taxon>ecological metagenomes</taxon>
    </lineage>
</organism>
<evidence type="ECO:0008006" key="2">
    <source>
        <dbReference type="Google" id="ProtNLM"/>
    </source>
</evidence>
<dbReference type="PANTHER" id="PTHR42754">
    <property type="entry name" value="ENDOGLUCANASE"/>
    <property type="match status" value="1"/>
</dbReference>
<protein>
    <recommendedName>
        <fullName evidence="2">Bulb-type lectin domain-containing protein</fullName>
    </recommendedName>
</protein>
<evidence type="ECO:0000313" key="1">
    <source>
        <dbReference type="EMBL" id="GAG79427.1"/>
    </source>
</evidence>
<proteinExistence type="predicted"/>
<dbReference type="AlphaFoldDB" id="X1BDY6"/>
<accession>X1BDY6</accession>
<dbReference type="SUPFAM" id="SSF101898">
    <property type="entry name" value="NHL repeat"/>
    <property type="match status" value="1"/>
</dbReference>
<dbReference type="EMBL" id="BART01018902">
    <property type="protein sequence ID" value="GAG79427.1"/>
    <property type="molecule type" value="Genomic_DNA"/>
</dbReference>